<comment type="function">
    <text evidence="4">Involved in the third step of the chorismate pathway, which leads to the biosynthesis of aromatic amino acids. Catalyzes the cis-dehydration of 3-dehydroquinate (DHQ) and introduces the first double bond of the aromatic ring to yield 3-dehydroshikimate.</text>
</comment>
<comment type="catalytic activity">
    <reaction evidence="1 4">
        <text>3-dehydroquinate = 3-dehydroshikimate + H2O</text>
        <dbReference type="Rhea" id="RHEA:21096"/>
        <dbReference type="ChEBI" id="CHEBI:15377"/>
        <dbReference type="ChEBI" id="CHEBI:16630"/>
        <dbReference type="ChEBI" id="CHEBI:32364"/>
        <dbReference type="EC" id="4.2.1.10"/>
    </reaction>
</comment>
<feature type="binding site" evidence="4">
    <location>
        <position position="216"/>
    </location>
    <ligand>
        <name>3-dehydroquinate</name>
        <dbReference type="ChEBI" id="CHEBI:32364"/>
    </ligand>
</feature>
<protein>
    <recommendedName>
        <fullName evidence="4">3-dehydroquinate dehydratase</fullName>
        <shortName evidence="4">3-dehydroquinase</shortName>
        <ecNumber evidence="4">4.2.1.10</ecNumber>
    </recommendedName>
    <alternativeName>
        <fullName evidence="4">Type I DHQase</fullName>
    </alternativeName>
    <alternativeName>
        <fullName evidence="4">Type I dehydroquinase</fullName>
        <shortName evidence="4">DHQ1</shortName>
    </alternativeName>
</protein>
<evidence type="ECO:0000256" key="4">
    <source>
        <dbReference type="HAMAP-Rule" id="MF_00214"/>
    </source>
</evidence>
<comment type="caution">
    <text evidence="4">Lacks conserved residue(s) required for the propagation of feature annotation.</text>
</comment>
<evidence type="ECO:0000256" key="3">
    <source>
        <dbReference type="ARBA" id="ARBA00023270"/>
    </source>
</evidence>
<dbReference type="SUPFAM" id="SSF51569">
    <property type="entry name" value="Aldolase"/>
    <property type="match status" value="1"/>
</dbReference>
<feature type="active site" description="Proton donor/acceptor" evidence="4">
    <location>
        <position position="147"/>
    </location>
</feature>
<evidence type="ECO:0000313" key="6">
    <source>
        <dbReference type="Proteomes" id="UP001219037"/>
    </source>
</evidence>
<dbReference type="EMBL" id="CP121252">
    <property type="protein sequence ID" value="WFP15366.1"/>
    <property type="molecule type" value="Genomic_DNA"/>
</dbReference>
<dbReference type="Pfam" id="PF01487">
    <property type="entry name" value="DHquinase_I"/>
    <property type="match status" value="1"/>
</dbReference>
<keyword evidence="3 4" id="KW-0704">Schiff base</keyword>
<proteinExistence type="inferred from homology"/>
<accession>A0ABY8H2L3</accession>
<evidence type="ECO:0000256" key="1">
    <source>
        <dbReference type="ARBA" id="ARBA00001864"/>
    </source>
</evidence>
<dbReference type="PANTHER" id="PTHR43699">
    <property type="entry name" value="3-DEHYDROQUINATE DEHYDRATASE"/>
    <property type="match status" value="1"/>
</dbReference>
<dbReference type="HAMAP" id="MF_00214">
    <property type="entry name" value="AroD"/>
    <property type="match status" value="1"/>
</dbReference>
<feature type="binding site" evidence="4">
    <location>
        <position position="88"/>
    </location>
    <ligand>
        <name>3-dehydroquinate</name>
        <dbReference type="ChEBI" id="CHEBI:32364"/>
    </ligand>
</feature>
<sequence>MSKKTLKVGQIRLGAERPAIIVPITATTAESIYTEASLISNDFSFKAVDIIEWRIDHFEEHRDLHAITKILDALRSTFPEQVLLATFRTSDEGGAAEISPGDYLSLVNHVSASGFVDLVDVEYRRDNAAQCIDAAHKHSVRVVGSNHDFFGTPDEQEIVSRLSTMSDMGCDVPKIAVTPLSPEDVLVLLSATISAGKNLDRPIITMSMKEAGMASRLAGGVFGSSATFATIGAASAPGQIPVATVSAVLDAIHA</sequence>
<organism evidence="5 6">
    <name type="scientific">Citricoccus muralis</name>
    <dbReference type="NCBI Taxonomy" id="169134"/>
    <lineage>
        <taxon>Bacteria</taxon>
        <taxon>Bacillati</taxon>
        <taxon>Actinomycetota</taxon>
        <taxon>Actinomycetes</taxon>
        <taxon>Micrococcales</taxon>
        <taxon>Micrococcaceae</taxon>
        <taxon>Citricoccus</taxon>
    </lineage>
</organism>
<comment type="subunit">
    <text evidence="4">Homodimer.</text>
</comment>
<dbReference type="InterPro" id="IPR001381">
    <property type="entry name" value="DHquinase_I"/>
</dbReference>
<comment type="pathway">
    <text evidence="4">Metabolic intermediate biosynthesis; chorismate biosynthesis; chorismate from D-erythrose 4-phosphate and phosphoenolpyruvate: step 3/7.</text>
</comment>
<name>A0ABY8H2L3_9MICC</name>
<dbReference type="Proteomes" id="UP001219037">
    <property type="component" value="Chromosome"/>
</dbReference>
<dbReference type="CDD" id="cd00502">
    <property type="entry name" value="DHQase_I"/>
    <property type="match status" value="1"/>
</dbReference>
<reference evidence="5 6" key="1">
    <citation type="submission" date="2023-04" db="EMBL/GenBank/DDBJ databases">
        <title>Funneling lignin-derived compounds into biodiesel using alkali-halophilic Citricoccus sp. P2.</title>
        <authorList>
            <person name="Luo C.-B."/>
        </authorList>
    </citation>
    <scope>NUCLEOTIDE SEQUENCE [LARGE SCALE GENOMIC DNA]</scope>
    <source>
        <strain evidence="5 6">P2</strain>
    </source>
</reference>
<dbReference type="InterPro" id="IPR013785">
    <property type="entry name" value="Aldolase_TIM"/>
</dbReference>
<dbReference type="Gene3D" id="3.20.20.70">
    <property type="entry name" value="Aldolase class I"/>
    <property type="match status" value="1"/>
</dbReference>
<keyword evidence="4" id="KW-0028">Amino-acid biosynthesis</keyword>
<keyword evidence="6" id="KW-1185">Reference proteome</keyword>
<dbReference type="GO" id="GO:0003855">
    <property type="term" value="F:3-dehydroquinate dehydratase activity"/>
    <property type="evidence" value="ECO:0007669"/>
    <property type="project" value="UniProtKB-EC"/>
</dbReference>
<comment type="similarity">
    <text evidence="4">Belongs to the type-I 3-dehydroquinase family.</text>
</comment>
<evidence type="ECO:0000313" key="5">
    <source>
        <dbReference type="EMBL" id="WFP15366.1"/>
    </source>
</evidence>
<feature type="binding site" evidence="4">
    <location>
        <begin position="52"/>
        <end position="54"/>
    </location>
    <ligand>
        <name>3-dehydroquinate</name>
        <dbReference type="ChEBI" id="CHEBI:32364"/>
    </ligand>
</feature>
<keyword evidence="2 4" id="KW-0456">Lyase</keyword>
<dbReference type="EC" id="4.2.1.10" evidence="4"/>
<feature type="binding site" evidence="4">
    <location>
        <position position="239"/>
    </location>
    <ligand>
        <name>3-dehydroquinate</name>
        <dbReference type="ChEBI" id="CHEBI:32364"/>
    </ligand>
</feature>
<dbReference type="NCBIfam" id="TIGR01093">
    <property type="entry name" value="aroD"/>
    <property type="match status" value="1"/>
</dbReference>
<dbReference type="PANTHER" id="PTHR43699:SF1">
    <property type="entry name" value="3-DEHYDROQUINATE DEHYDRATASE"/>
    <property type="match status" value="1"/>
</dbReference>
<evidence type="ECO:0000256" key="2">
    <source>
        <dbReference type="ARBA" id="ARBA00023239"/>
    </source>
</evidence>
<dbReference type="RefSeq" id="WP_270105196.1">
    <property type="nucleotide sequence ID" value="NZ_CP121252.1"/>
</dbReference>
<dbReference type="InterPro" id="IPR050146">
    <property type="entry name" value="Type-I_3-dehydroquinase"/>
</dbReference>
<gene>
    <name evidence="4 5" type="primary">aroD</name>
    <name evidence="5" type="ORF">P8192_07975</name>
</gene>
<feature type="binding site" evidence="4">
    <location>
        <position position="235"/>
    </location>
    <ligand>
        <name>3-dehydroquinate</name>
        <dbReference type="ChEBI" id="CHEBI:32364"/>
    </ligand>
</feature>
<keyword evidence="4" id="KW-0057">Aromatic amino acid biosynthesis</keyword>
<feature type="active site" description="Schiff-base intermediate with substrate" evidence="4">
    <location>
        <position position="174"/>
    </location>
</feature>